<dbReference type="PANTHER" id="PTHR24221">
    <property type="entry name" value="ATP-BINDING CASSETTE SUB-FAMILY B"/>
    <property type="match status" value="1"/>
</dbReference>
<dbReference type="Pfam" id="PF00005">
    <property type="entry name" value="ABC_tran"/>
    <property type="match status" value="1"/>
</dbReference>
<evidence type="ECO:0000256" key="2">
    <source>
        <dbReference type="ARBA" id="ARBA00022692"/>
    </source>
</evidence>
<evidence type="ECO:0000256" key="7">
    <source>
        <dbReference type="SAM" id="Phobius"/>
    </source>
</evidence>
<dbReference type="EMBL" id="BMIJ01000007">
    <property type="protein sequence ID" value="GGC04645.1"/>
    <property type="molecule type" value="Genomic_DNA"/>
</dbReference>
<feature type="domain" description="ABC transporter" evidence="9">
    <location>
        <begin position="307"/>
        <end position="540"/>
    </location>
</feature>
<dbReference type="Proteomes" id="UP000629025">
    <property type="component" value="Unassembled WGS sequence"/>
</dbReference>
<keyword evidence="12" id="KW-1185">Reference proteome</keyword>
<name>A0ABQ1KN50_9GAMM</name>
<dbReference type="SMART" id="SM00382">
    <property type="entry name" value="AAA"/>
    <property type="match status" value="1"/>
</dbReference>
<proteinExistence type="predicted"/>
<dbReference type="Gene3D" id="3.40.50.300">
    <property type="entry name" value="P-loop containing nucleotide triphosphate hydrolases"/>
    <property type="match status" value="1"/>
</dbReference>
<comment type="caution">
    <text evidence="11">The sequence shown here is derived from an EMBL/GenBank/DDBJ whole genome shotgun (WGS) entry which is preliminary data.</text>
</comment>
<keyword evidence="8" id="KW-0732">Signal</keyword>
<protein>
    <submittedName>
        <fullName evidence="11">Multidrug ABC transporter permease</fullName>
    </submittedName>
</protein>
<keyword evidence="6 7" id="KW-0472">Membrane</keyword>
<feature type="transmembrane region" description="Helical" evidence="7">
    <location>
        <begin position="109"/>
        <end position="130"/>
    </location>
</feature>
<evidence type="ECO:0000256" key="3">
    <source>
        <dbReference type="ARBA" id="ARBA00022741"/>
    </source>
</evidence>
<feature type="transmembrane region" description="Helical" evidence="7">
    <location>
        <begin position="224"/>
        <end position="243"/>
    </location>
</feature>
<evidence type="ECO:0000256" key="1">
    <source>
        <dbReference type="ARBA" id="ARBA00004651"/>
    </source>
</evidence>
<feature type="transmembrane region" description="Helical" evidence="7">
    <location>
        <begin position="136"/>
        <end position="156"/>
    </location>
</feature>
<feature type="transmembrane region" description="Helical" evidence="7">
    <location>
        <begin position="36"/>
        <end position="55"/>
    </location>
</feature>
<dbReference type="SUPFAM" id="SSF90123">
    <property type="entry name" value="ABC transporter transmembrane region"/>
    <property type="match status" value="1"/>
</dbReference>
<feature type="domain" description="ABC transmembrane type-1" evidence="10">
    <location>
        <begin position="1"/>
        <end position="281"/>
    </location>
</feature>
<evidence type="ECO:0000313" key="11">
    <source>
        <dbReference type="EMBL" id="GGC04645.1"/>
    </source>
</evidence>
<feature type="transmembrane region" description="Helical" evidence="7">
    <location>
        <begin position="249"/>
        <end position="267"/>
    </location>
</feature>
<dbReference type="InterPro" id="IPR036640">
    <property type="entry name" value="ABC1_TM_sf"/>
</dbReference>
<dbReference type="Pfam" id="PF00664">
    <property type="entry name" value="ABC_membrane"/>
    <property type="match status" value="1"/>
</dbReference>
<keyword evidence="4" id="KW-0067">ATP-binding</keyword>
<dbReference type="InterPro" id="IPR039421">
    <property type="entry name" value="Type_1_exporter"/>
</dbReference>
<dbReference type="RefSeq" id="WP_188750439.1">
    <property type="nucleotide sequence ID" value="NZ_BMIJ01000007.1"/>
</dbReference>
<dbReference type="InterPro" id="IPR003439">
    <property type="entry name" value="ABC_transporter-like_ATP-bd"/>
</dbReference>
<dbReference type="Gene3D" id="1.20.1560.10">
    <property type="entry name" value="ABC transporter type 1, transmembrane domain"/>
    <property type="match status" value="1"/>
</dbReference>
<dbReference type="InterPro" id="IPR027417">
    <property type="entry name" value="P-loop_NTPase"/>
</dbReference>
<sequence>MLSLLICSGLMLSAALAALVTLTRKLGGAEPMSDLAYPLLGILLALVVLACGRFVERYAAEVMAQDYVQELRQIVLAHALRLPSRHNARITKGGTLLRLTGDMGAIRNWIVQGIAPMVVLGTWLIASLIGLAFLHWSLAVSVILPLLLAVCVNYMLGRRLYQISETARLKRTHLIRNVTEKLAAIDVIRSFNQLGRESRRFQRQGGRLRDALNRRARVSGMLRGANEALVLITLVILVLSGQLLVSRSIMAQADFSLMLIAAIYLLANLRRLSRIYELWTLNKVATDKLEHFLSMKLQPSSKRNGSVRRSDSAPLTLAGVAIPGRLMPIEASFDTQDRVLLSGPGGSGKTTLLRLLAGLESGTEGGVELGGVAQRKIDPRAWSKAVALVSNDLPLLRGTVHSNLFYGRRRYDEAYYAEVLRLCGLERAIETELSPDTALIERGANLSSSNRYRLMLARAMLRRPRYLLIDSHEAHLDREILDTLIGVLKRYRGGVLLCSNLAELQPHCTQYWQLTADRGFSVRQLRLPAAYLETEAGDVV</sequence>
<evidence type="ECO:0000259" key="9">
    <source>
        <dbReference type="PROSITE" id="PS50893"/>
    </source>
</evidence>
<dbReference type="PANTHER" id="PTHR24221:SF654">
    <property type="entry name" value="ATP-BINDING CASSETTE SUB-FAMILY B MEMBER 6"/>
    <property type="match status" value="1"/>
</dbReference>
<keyword evidence="5 7" id="KW-1133">Transmembrane helix</keyword>
<evidence type="ECO:0000313" key="12">
    <source>
        <dbReference type="Proteomes" id="UP000629025"/>
    </source>
</evidence>
<evidence type="ECO:0000256" key="5">
    <source>
        <dbReference type="ARBA" id="ARBA00022989"/>
    </source>
</evidence>
<gene>
    <name evidence="11" type="ORF">GCM10011352_33560</name>
</gene>
<evidence type="ECO:0000256" key="6">
    <source>
        <dbReference type="ARBA" id="ARBA00023136"/>
    </source>
</evidence>
<comment type="subcellular location">
    <subcellularLocation>
        <location evidence="1">Cell membrane</location>
        <topology evidence="1">Multi-pass membrane protein</topology>
    </subcellularLocation>
</comment>
<dbReference type="InterPro" id="IPR011527">
    <property type="entry name" value="ABC1_TM_dom"/>
</dbReference>
<evidence type="ECO:0000259" key="10">
    <source>
        <dbReference type="PROSITE" id="PS50929"/>
    </source>
</evidence>
<reference evidence="12" key="1">
    <citation type="journal article" date="2019" name="Int. J. Syst. Evol. Microbiol.">
        <title>The Global Catalogue of Microorganisms (GCM) 10K type strain sequencing project: providing services to taxonomists for standard genome sequencing and annotation.</title>
        <authorList>
            <consortium name="The Broad Institute Genomics Platform"/>
            <consortium name="The Broad Institute Genome Sequencing Center for Infectious Disease"/>
            <person name="Wu L."/>
            <person name="Ma J."/>
        </authorList>
    </citation>
    <scope>NUCLEOTIDE SEQUENCE [LARGE SCALE GENOMIC DNA]</scope>
    <source>
        <strain evidence="12">CGMCC 1.15341</strain>
    </source>
</reference>
<organism evidence="11 12">
    <name type="scientific">Marinobacterium zhoushanense</name>
    <dbReference type="NCBI Taxonomy" id="1679163"/>
    <lineage>
        <taxon>Bacteria</taxon>
        <taxon>Pseudomonadati</taxon>
        <taxon>Pseudomonadota</taxon>
        <taxon>Gammaproteobacteria</taxon>
        <taxon>Oceanospirillales</taxon>
        <taxon>Oceanospirillaceae</taxon>
        <taxon>Marinobacterium</taxon>
    </lineage>
</organism>
<dbReference type="CDD" id="cd07346">
    <property type="entry name" value="ABC_6TM_exporters"/>
    <property type="match status" value="1"/>
</dbReference>
<keyword evidence="3" id="KW-0547">Nucleotide-binding</keyword>
<dbReference type="PROSITE" id="PS50893">
    <property type="entry name" value="ABC_TRANSPORTER_2"/>
    <property type="match status" value="1"/>
</dbReference>
<dbReference type="SUPFAM" id="SSF52540">
    <property type="entry name" value="P-loop containing nucleoside triphosphate hydrolases"/>
    <property type="match status" value="1"/>
</dbReference>
<feature type="chain" id="PRO_5045632243" evidence="8">
    <location>
        <begin position="18"/>
        <end position="540"/>
    </location>
</feature>
<accession>A0ABQ1KN50</accession>
<evidence type="ECO:0000256" key="4">
    <source>
        <dbReference type="ARBA" id="ARBA00022840"/>
    </source>
</evidence>
<dbReference type="PROSITE" id="PS50929">
    <property type="entry name" value="ABC_TM1F"/>
    <property type="match status" value="1"/>
</dbReference>
<dbReference type="InterPro" id="IPR003593">
    <property type="entry name" value="AAA+_ATPase"/>
</dbReference>
<feature type="signal peptide" evidence="8">
    <location>
        <begin position="1"/>
        <end position="17"/>
    </location>
</feature>
<keyword evidence="2 7" id="KW-0812">Transmembrane</keyword>
<evidence type="ECO:0000256" key="8">
    <source>
        <dbReference type="SAM" id="SignalP"/>
    </source>
</evidence>